<comment type="subcellular location">
    <subcellularLocation>
        <location evidence="1">Cytoplasm</location>
    </subcellularLocation>
</comment>
<keyword evidence="3" id="KW-0677">Repeat</keyword>
<gene>
    <name evidence="7" type="primary">SPAG1_1</name>
    <name evidence="7" type="ORF">HK103_002947</name>
</gene>
<reference evidence="7" key="1">
    <citation type="submission" date="2020-05" db="EMBL/GenBank/DDBJ databases">
        <title>Phylogenomic resolution of chytrid fungi.</title>
        <authorList>
            <person name="Stajich J.E."/>
            <person name="Amses K."/>
            <person name="Simmons R."/>
            <person name="Seto K."/>
            <person name="Myers J."/>
            <person name="Bonds A."/>
            <person name="Quandt C.A."/>
            <person name="Barry K."/>
            <person name="Liu P."/>
            <person name="Grigoriev I."/>
            <person name="Longcore J.E."/>
            <person name="James T.Y."/>
        </authorList>
    </citation>
    <scope>NUCLEOTIDE SEQUENCE</scope>
    <source>
        <strain evidence="7">PLAUS21</strain>
    </source>
</reference>
<evidence type="ECO:0000256" key="3">
    <source>
        <dbReference type="ARBA" id="ARBA00022737"/>
    </source>
</evidence>
<dbReference type="EMBL" id="JADGKB010000021">
    <property type="protein sequence ID" value="KAJ3259060.1"/>
    <property type="molecule type" value="Genomic_DNA"/>
</dbReference>
<protein>
    <submittedName>
        <fullName evidence="7">Sperm associated antigen 1</fullName>
    </submittedName>
</protein>
<dbReference type="GO" id="GO:0005739">
    <property type="term" value="C:mitochondrion"/>
    <property type="evidence" value="ECO:0007669"/>
    <property type="project" value="TreeGrafter"/>
</dbReference>
<keyword evidence="4 5" id="KW-0802">TPR repeat</keyword>
<dbReference type="InterPro" id="IPR019734">
    <property type="entry name" value="TPR_rpt"/>
</dbReference>
<evidence type="ECO:0000256" key="6">
    <source>
        <dbReference type="SAM" id="MobiDB-lite"/>
    </source>
</evidence>
<evidence type="ECO:0000256" key="5">
    <source>
        <dbReference type="PROSITE-ProRule" id="PRU00339"/>
    </source>
</evidence>
<feature type="region of interest" description="Disordered" evidence="6">
    <location>
        <begin position="332"/>
        <end position="358"/>
    </location>
</feature>
<dbReference type="Gene3D" id="1.25.40.10">
    <property type="entry name" value="Tetratricopeptide repeat domain"/>
    <property type="match status" value="1"/>
</dbReference>
<dbReference type="PANTHER" id="PTHR45984">
    <property type="entry name" value="RNA (RNA) POLYMERASE II ASSOCIATED PROTEIN HOMOLOG"/>
    <property type="match status" value="1"/>
</dbReference>
<comment type="caution">
    <text evidence="7">The sequence shown here is derived from an EMBL/GenBank/DDBJ whole genome shotgun (WGS) entry which is preliminary data.</text>
</comment>
<dbReference type="GO" id="GO:0031072">
    <property type="term" value="F:heat shock protein binding"/>
    <property type="evidence" value="ECO:0007669"/>
    <property type="project" value="TreeGrafter"/>
</dbReference>
<name>A0AAD5Y4E4_9FUNG</name>
<dbReference type="PANTHER" id="PTHR45984:SF2">
    <property type="entry name" value="MITOCHONDRIAL IMPORT RECEPTOR SUBUNIT TOM34"/>
    <property type="match status" value="1"/>
</dbReference>
<dbReference type="InterPro" id="IPR011990">
    <property type="entry name" value="TPR-like_helical_dom_sf"/>
</dbReference>
<proteinExistence type="predicted"/>
<dbReference type="GO" id="GO:0005829">
    <property type="term" value="C:cytosol"/>
    <property type="evidence" value="ECO:0007669"/>
    <property type="project" value="TreeGrafter"/>
</dbReference>
<keyword evidence="2" id="KW-0963">Cytoplasm</keyword>
<dbReference type="AlphaFoldDB" id="A0AAD5Y4E4"/>
<dbReference type="InterPro" id="IPR051982">
    <property type="entry name" value="CiliaryAsmbly_MitoImport"/>
</dbReference>
<evidence type="ECO:0000256" key="1">
    <source>
        <dbReference type="ARBA" id="ARBA00004496"/>
    </source>
</evidence>
<accession>A0AAD5Y4E4</accession>
<organism evidence="7 8">
    <name type="scientific">Boothiomyces macroporosus</name>
    <dbReference type="NCBI Taxonomy" id="261099"/>
    <lineage>
        <taxon>Eukaryota</taxon>
        <taxon>Fungi</taxon>
        <taxon>Fungi incertae sedis</taxon>
        <taxon>Chytridiomycota</taxon>
        <taxon>Chytridiomycota incertae sedis</taxon>
        <taxon>Chytridiomycetes</taxon>
        <taxon>Rhizophydiales</taxon>
        <taxon>Terramycetaceae</taxon>
        <taxon>Boothiomyces</taxon>
    </lineage>
</organism>
<dbReference type="Proteomes" id="UP001210925">
    <property type="component" value="Unassembled WGS sequence"/>
</dbReference>
<keyword evidence="8" id="KW-1185">Reference proteome</keyword>
<feature type="repeat" description="TPR" evidence="5">
    <location>
        <begin position="231"/>
        <end position="264"/>
    </location>
</feature>
<sequence>MLGPQDMQGIAKLVDPGFESARESEVDINHLDYGYVEKCTDIRYLKVLLASEKEGYFPHLEEFMIKRIETLDPSIKLSPLNPHEKYEMEKQVENELSEWVNSVSTKDSELAQVAEKNDELTQDIVVESTFVSTNSYEKPVPAVSKNTNRIKSNDYRAWDKFDVDKEVEKIDNKAEKSAPTKFGTALSSIEIPKNLTKQELEYLAVREKEKGNECLAAKEFDQAVSLANPVDSLYNQRSMAYYNIGRYQDAVMDIEKCLETKPNDKEALDLKKKIYEKWSSVDGTVHQKPKTGTRLKIQQVEEITRIEEQEEITEIKTEGTIKAEKTQVVIEDVEDDSDDEPVVKRKINVKQVDSDDED</sequence>
<evidence type="ECO:0000256" key="4">
    <source>
        <dbReference type="ARBA" id="ARBA00022803"/>
    </source>
</evidence>
<evidence type="ECO:0000313" key="7">
    <source>
        <dbReference type="EMBL" id="KAJ3259060.1"/>
    </source>
</evidence>
<dbReference type="GO" id="GO:0006626">
    <property type="term" value="P:protein targeting to mitochondrion"/>
    <property type="evidence" value="ECO:0007669"/>
    <property type="project" value="TreeGrafter"/>
</dbReference>
<evidence type="ECO:0000313" key="8">
    <source>
        <dbReference type="Proteomes" id="UP001210925"/>
    </source>
</evidence>
<dbReference type="SUPFAM" id="SSF48452">
    <property type="entry name" value="TPR-like"/>
    <property type="match status" value="1"/>
</dbReference>
<evidence type="ECO:0000256" key="2">
    <source>
        <dbReference type="ARBA" id="ARBA00022490"/>
    </source>
</evidence>
<dbReference type="PROSITE" id="PS50005">
    <property type="entry name" value="TPR"/>
    <property type="match status" value="1"/>
</dbReference>